<accession>A0ABS1MGM3</accession>
<comment type="caution">
    <text evidence="1">The sequence shown here is derived from an EMBL/GenBank/DDBJ whole genome shotgun (WGS) entry which is preliminary data.</text>
</comment>
<organism evidence="1 2">
    <name type="scientific">Nocardia acididurans</name>
    <dbReference type="NCBI Taxonomy" id="2802282"/>
    <lineage>
        <taxon>Bacteria</taxon>
        <taxon>Bacillati</taxon>
        <taxon>Actinomycetota</taxon>
        <taxon>Actinomycetes</taxon>
        <taxon>Mycobacteriales</taxon>
        <taxon>Nocardiaceae</taxon>
        <taxon>Nocardia</taxon>
    </lineage>
</organism>
<protein>
    <submittedName>
        <fullName evidence="1">Uncharacterized protein</fullName>
    </submittedName>
</protein>
<gene>
    <name evidence="1" type="ORF">JK358_35980</name>
</gene>
<dbReference type="RefSeq" id="WP_201957583.1">
    <property type="nucleotide sequence ID" value="NZ_JAERRJ010000019.1"/>
</dbReference>
<evidence type="ECO:0000313" key="2">
    <source>
        <dbReference type="Proteomes" id="UP000602198"/>
    </source>
</evidence>
<dbReference type="EMBL" id="JAERRJ010000019">
    <property type="protein sequence ID" value="MBL1079816.1"/>
    <property type="molecule type" value="Genomic_DNA"/>
</dbReference>
<keyword evidence="2" id="KW-1185">Reference proteome</keyword>
<dbReference type="Proteomes" id="UP000602198">
    <property type="component" value="Unassembled WGS sequence"/>
</dbReference>
<reference evidence="1 2" key="1">
    <citation type="submission" date="2021-01" db="EMBL/GenBank/DDBJ databases">
        <title>WGS of actinomycetes isolated from Thailand.</title>
        <authorList>
            <person name="Thawai C."/>
        </authorList>
    </citation>
    <scope>NUCLEOTIDE SEQUENCE [LARGE SCALE GENOMIC DNA]</scope>
    <source>
        <strain evidence="1 2">LPG 2</strain>
    </source>
</reference>
<evidence type="ECO:0000313" key="1">
    <source>
        <dbReference type="EMBL" id="MBL1079816.1"/>
    </source>
</evidence>
<sequence>MLTVSQVLAWNMDGEARISEAGSVGLILHNSSQRILDMSVAATYYLNSKAGSKAAERLRKIAILGTEIAEALDELRWQAGVCFRDTKLDYDTLLRVKDEVARWKGDLLLYENGSVRVTPSIASLSVREKVAKYGMDTFDLEPVADALSKQAENALSRINEVNARGLGYALVHDPWS</sequence>
<name>A0ABS1MGM3_9NOCA</name>
<proteinExistence type="predicted"/>